<reference evidence="2" key="1">
    <citation type="submission" date="2020-04" db="EMBL/GenBank/DDBJ databases">
        <title>Genome Assembly and Annotation of Botryosphaeria dothidea sdau 11-99, a Latent Pathogen of Apple Fruit Ring Rot in China.</title>
        <authorList>
            <person name="Yu C."/>
            <person name="Diao Y."/>
            <person name="Lu Q."/>
            <person name="Zhao J."/>
            <person name="Cui S."/>
            <person name="Peng C."/>
            <person name="He B."/>
            <person name="Liu H."/>
        </authorList>
    </citation>
    <scope>NUCLEOTIDE SEQUENCE [LARGE SCALE GENOMIC DNA]</scope>
    <source>
        <strain evidence="2">Sdau11-99</strain>
    </source>
</reference>
<dbReference type="EMBL" id="WWBZ02000012">
    <property type="protein sequence ID" value="KAF4310945.1"/>
    <property type="molecule type" value="Genomic_DNA"/>
</dbReference>
<evidence type="ECO:0000313" key="3">
    <source>
        <dbReference type="Proteomes" id="UP000572817"/>
    </source>
</evidence>
<dbReference type="Proteomes" id="UP000572817">
    <property type="component" value="Unassembled WGS sequence"/>
</dbReference>
<evidence type="ECO:0000313" key="2">
    <source>
        <dbReference type="EMBL" id="KAF4310945.1"/>
    </source>
</evidence>
<accession>A0A8H4N6K3</accession>
<gene>
    <name evidence="2" type="ORF">GTA08_BOTSDO13537</name>
</gene>
<evidence type="ECO:0000256" key="1">
    <source>
        <dbReference type="SAM" id="MobiDB-lite"/>
    </source>
</evidence>
<sequence length="579" mass="64079">MKKLYLHVTALSYSACRIVNKILLHHRILFTLHLFIIHLPSIVVTSDRLHPMGNQGSSDHDGWPSWRHPNGLLMVGRSTECPKGIWYRLAARSGESMGHSSILKDGPDADDKTINATFLLHESFQFFYRTLSKEWQNAFGPLVKKEPKSTIVDPTSPKSGKRKSEEANNASSSKKKKTKVDKERPVRGESAIVAAWLDWRSVDPTDDEYATLQKYLHSEAGACPPRDMLMRVRRSMKPFLGALGVYDMTGWQLWLTDVKSERDLKDPQPYNPSPSPQPSLLASTSNSSQTGPMLSTVTPEPGSASRSATPPAHREDIIDTRTPARRPSQKTSLSALFSGFKPGRIDPTQQQAWTVASVSPTSPVPMPPTSPTSTNIFRKPTMHPPSMLSPTTAMEAANNTASRGGSMPTIKELIREQTMRLHDKIADLRGRSASGPLTVEPGDPHRPGSTASRQPNLDNDTPQPPAIASTSPVRRGPSVTLGSTSTPTQGSNGAYPSLPSEPPVVTHPTRQEDFVLKLIIEEGDDDYVKELETNLARWRQFLLDNDVKIPRSDLSLQFNPDEHSQYMKQINDMLRSAKI</sequence>
<feature type="compositionally biased region" description="Polar residues" evidence="1">
    <location>
        <begin position="449"/>
        <end position="461"/>
    </location>
</feature>
<feature type="region of interest" description="Disordered" evidence="1">
    <location>
        <begin position="147"/>
        <end position="185"/>
    </location>
</feature>
<feature type="region of interest" description="Disordered" evidence="1">
    <location>
        <begin position="264"/>
        <end position="331"/>
    </location>
</feature>
<name>A0A8H4N6K3_9PEZI</name>
<keyword evidence="3" id="KW-1185">Reference proteome</keyword>
<feature type="region of interest" description="Disordered" evidence="1">
    <location>
        <begin position="358"/>
        <end position="379"/>
    </location>
</feature>
<feature type="region of interest" description="Disordered" evidence="1">
    <location>
        <begin position="428"/>
        <end position="506"/>
    </location>
</feature>
<proteinExistence type="predicted"/>
<comment type="caution">
    <text evidence="2">The sequence shown here is derived from an EMBL/GenBank/DDBJ whole genome shotgun (WGS) entry which is preliminary data.</text>
</comment>
<feature type="compositionally biased region" description="Polar residues" evidence="1">
    <location>
        <begin position="480"/>
        <end position="494"/>
    </location>
</feature>
<organism evidence="2 3">
    <name type="scientific">Botryosphaeria dothidea</name>
    <dbReference type="NCBI Taxonomy" id="55169"/>
    <lineage>
        <taxon>Eukaryota</taxon>
        <taxon>Fungi</taxon>
        <taxon>Dikarya</taxon>
        <taxon>Ascomycota</taxon>
        <taxon>Pezizomycotina</taxon>
        <taxon>Dothideomycetes</taxon>
        <taxon>Dothideomycetes incertae sedis</taxon>
        <taxon>Botryosphaeriales</taxon>
        <taxon>Botryosphaeriaceae</taxon>
        <taxon>Botryosphaeria</taxon>
    </lineage>
</organism>
<protein>
    <submittedName>
        <fullName evidence="2">Uncharacterized protein</fullName>
    </submittedName>
</protein>
<feature type="compositionally biased region" description="Polar residues" evidence="1">
    <location>
        <begin position="286"/>
        <end position="308"/>
    </location>
</feature>
<dbReference type="AlphaFoldDB" id="A0A8H4N6K3"/>